<dbReference type="GO" id="GO:0006508">
    <property type="term" value="P:proteolysis"/>
    <property type="evidence" value="ECO:0007669"/>
    <property type="project" value="InterPro"/>
</dbReference>
<dbReference type="STRING" id="479431.Namu_0440"/>
<reference evidence="4" key="1">
    <citation type="submission" date="2009-09" db="EMBL/GenBank/DDBJ databases">
        <title>The complete genome of Nakamurella multipartita DSM 44233.</title>
        <authorList>
            <consortium name="US DOE Joint Genome Institute (JGI-PGF)"/>
            <person name="Lucas S."/>
            <person name="Copeland A."/>
            <person name="Lapidus A."/>
            <person name="Glavina del Rio T."/>
            <person name="Dalin E."/>
            <person name="Tice H."/>
            <person name="Bruce D."/>
            <person name="Goodwin L."/>
            <person name="Pitluck S."/>
            <person name="Kyrpides N."/>
            <person name="Mavromatis K."/>
            <person name="Ivanova N."/>
            <person name="Ovchinnikova G."/>
            <person name="Sims D."/>
            <person name="Meincke L."/>
            <person name="Brettin T."/>
            <person name="Detter J.C."/>
            <person name="Han C."/>
            <person name="Larimer F."/>
            <person name="Land M."/>
            <person name="Hauser L."/>
            <person name="Markowitz V."/>
            <person name="Cheng J.-F."/>
            <person name="Hugenholtz P."/>
            <person name="Woyke T."/>
            <person name="Wu D."/>
            <person name="Klenk H.-P."/>
            <person name="Eisen J.A."/>
        </authorList>
    </citation>
    <scope>NUCLEOTIDE SEQUENCE [LARGE SCALE GENOMIC DNA]</scope>
    <source>
        <strain evidence="4">ATCC 700099 / DSM 44233 / CIP 104796 / JCM 9543 / NBRC 105858 / Y-104</strain>
    </source>
</reference>
<evidence type="ECO:0000313" key="3">
    <source>
        <dbReference type="EMBL" id="ACV76860.1"/>
    </source>
</evidence>
<feature type="domain" description="D-alanyl-D-alanine carboxypeptidase-like core" evidence="2">
    <location>
        <begin position="280"/>
        <end position="388"/>
    </location>
</feature>
<dbReference type="Pfam" id="PF02557">
    <property type="entry name" value="VanY"/>
    <property type="match status" value="1"/>
</dbReference>
<evidence type="ECO:0000313" key="4">
    <source>
        <dbReference type="Proteomes" id="UP000002218"/>
    </source>
</evidence>
<reference evidence="3 4" key="2">
    <citation type="journal article" date="2010" name="Stand. Genomic Sci.">
        <title>Complete genome sequence of Nakamurella multipartita type strain (Y-104).</title>
        <authorList>
            <person name="Tice H."/>
            <person name="Mayilraj S."/>
            <person name="Sims D."/>
            <person name="Lapidus A."/>
            <person name="Nolan M."/>
            <person name="Lucas S."/>
            <person name="Glavina Del Rio T."/>
            <person name="Copeland A."/>
            <person name="Cheng J.F."/>
            <person name="Meincke L."/>
            <person name="Bruce D."/>
            <person name="Goodwin L."/>
            <person name="Pitluck S."/>
            <person name="Ivanova N."/>
            <person name="Mavromatis K."/>
            <person name="Ovchinnikova G."/>
            <person name="Pati A."/>
            <person name="Chen A."/>
            <person name="Palaniappan K."/>
            <person name="Land M."/>
            <person name="Hauser L."/>
            <person name="Chang Y.J."/>
            <person name="Jeffries C.D."/>
            <person name="Detter J.C."/>
            <person name="Brettin T."/>
            <person name="Rohde M."/>
            <person name="Goker M."/>
            <person name="Bristow J."/>
            <person name="Eisen J.A."/>
            <person name="Markowitz V."/>
            <person name="Hugenholtz P."/>
            <person name="Kyrpides N.C."/>
            <person name="Klenk H.P."/>
            <person name="Chen F."/>
        </authorList>
    </citation>
    <scope>NUCLEOTIDE SEQUENCE [LARGE SCALE GENOMIC DNA]</scope>
    <source>
        <strain evidence="4">ATCC 700099 / DSM 44233 / CIP 104796 / JCM 9543 / NBRC 105858 / Y-104</strain>
    </source>
</reference>
<dbReference type="EMBL" id="CP001737">
    <property type="protein sequence ID" value="ACV76860.1"/>
    <property type="molecule type" value="Genomic_DNA"/>
</dbReference>
<dbReference type="AlphaFoldDB" id="C8X689"/>
<protein>
    <submittedName>
        <fullName evidence="3">Peptidase M15B and M15C DD-carboxypeptidase VanY/endolysin</fullName>
    </submittedName>
</protein>
<evidence type="ECO:0000256" key="1">
    <source>
        <dbReference type="SAM" id="SignalP"/>
    </source>
</evidence>
<keyword evidence="3" id="KW-0378">Hydrolase</keyword>
<proteinExistence type="predicted"/>
<dbReference type="HOGENOM" id="CLU_703641_0_0_11"/>
<dbReference type="GO" id="GO:0004180">
    <property type="term" value="F:carboxypeptidase activity"/>
    <property type="evidence" value="ECO:0007669"/>
    <property type="project" value="UniProtKB-KW"/>
</dbReference>
<keyword evidence="4" id="KW-1185">Reference proteome</keyword>
<dbReference type="Gene3D" id="3.30.1380.10">
    <property type="match status" value="1"/>
</dbReference>
<name>C8X689_NAKMY</name>
<dbReference type="eggNOG" id="COG1876">
    <property type="taxonomic scope" value="Bacteria"/>
</dbReference>
<sequence length="392" mass="39541" precursor="true">MISTVRRVQLIAPATVTLLVAMAAVVTVAAVAQPNPSVAVPGGSGCVPVTGSTGGVLAAAQERNAKVVIGVALARGLGSTGAAIGVSVALAESTLFNYANDGTSTLVGSAEGRQLTDAERAVARQSLAFPHDRVGNNLDSIGLFQQRPMTGWGTPAELIDPAIAAGKFYDRLVQVPGWQGMPPWNAAQTVQGSPSSDGGIYRDMYTQATGIVANLTTDTGGTSATVAPVAAAVGPGCGSAEVAHVAVTGGGGSAAWGGYQNGRIPAAALCPVPSAPGLLLECRAAAAFDELNAAFRAVFGQDIGITDGYRSYQEQVACRAEKGSLCADPGTSNHGWAKAVDIGACCGVNTGSGAAFDWLTANAGAFGWVHPPWAQPGGSKPEPWHWEYGAIS</sequence>
<dbReference type="InterPro" id="IPR052179">
    <property type="entry name" value="DD-CPase-like"/>
</dbReference>
<keyword evidence="1" id="KW-0732">Signal</keyword>
<gene>
    <name evidence="3" type="ordered locus">Namu_0440</name>
</gene>
<dbReference type="KEGG" id="nml:Namu_0440"/>
<dbReference type="OrthoDB" id="5496837at2"/>
<organism evidence="3 4">
    <name type="scientific">Nakamurella multipartita (strain ATCC 700099 / DSM 44233 / CIP 104796 / JCM 9543 / NBRC 105858 / Y-104)</name>
    <name type="common">Microsphaera multipartita</name>
    <dbReference type="NCBI Taxonomy" id="479431"/>
    <lineage>
        <taxon>Bacteria</taxon>
        <taxon>Bacillati</taxon>
        <taxon>Actinomycetota</taxon>
        <taxon>Actinomycetes</taxon>
        <taxon>Nakamurellales</taxon>
        <taxon>Nakamurellaceae</taxon>
        <taxon>Nakamurella</taxon>
    </lineage>
</organism>
<dbReference type="InterPro" id="IPR003709">
    <property type="entry name" value="VanY-like_core_dom"/>
</dbReference>
<keyword evidence="3" id="KW-0645">Protease</keyword>
<evidence type="ECO:0000259" key="2">
    <source>
        <dbReference type="Pfam" id="PF02557"/>
    </source>
</evidence>
<dbReference type="InterPro" id="IPR009045">
    <property type="entry name" value="Zn_M74/Hedgehog-like"/>
</dbReference>
<keyword evidence="3" id="KW-0121">Carboxypeptidase</keyword>
<dbReference type="Proteomes" id="UP000002218">
    <property type="component" value="Chromosome"/>
</dbReference>
<dbReference type="SUPFAM" id="SSF55166">
    <property type="entry name" value="Hedgehog/DD-peptidase"/>
    <property type="match status" value="1"/>
</dbReference>
<dbReference type="PANTHER" id="PTHR34385:SF1">
    <property type="entry name" value="PEPTIDOGLYCAN L-ALANYL-D-GLUTAMATE ENDOPEPTIDASE CWLK"/>
    <property type="match status" value="1"/>
</dbReference>
<dbReference type="InParanoid" id="C8X689"/>
<dbReference type="CDD" id="cd14814">
    <property type="entry name" value="Peptidase_M15"/>
    <property type="match status" value="1"/>
</dbReference>
<feature type="chain" id="PRO_5039528806" evidence="1">
    <location>
        <begin position="33"/>
        <end position="392"/>
    </location>
</feature>
<dbReference type="PANTHER" id="PTHR34385">
    <property type="entry name" value="D-ALANYL-D-ALANINE CARBOXYPEPTIDASE"/>
    <property type="match status" value="1"/>
</dbReference>
<feature type="signal peptide" evidence="1">
    <location>
        <begin position="1"/>
        <end position="32"/>
    </location>
</feature>
<accession>C8X689</accession>